<feature type="region of interest" description="Disordered" evidence="1">
    <location>
        <begin position="1"/>
        <end position="29"/>
    </location>
</feature>
<organism evidence="2 3">
    <name type="scientific">Sulfitobacter sediminis</name>
    <dbReference type="NCBI Taxonomy" id="3234186"/>
    <lineage>
        <taxon>Bacteria</taxon>
        <taxon>Pseudomonadati</taxon>
        <taxon>Pseudomonadota</taxon>
        <taxon>Alphaproteobacteria</taxon>
        <taxon>Rhodobacterales</taxon>
        <taxon>Roseobacteraceae</taxon>
        <taxon>Sulfitobacter</taxon>
    </lineage>
</organism>
<reference evidence="2 3" key="1">
    <citation type="submission" date="2024-07" db="EMBL/GenBank/DDBJ databases">
        <title>Marimonas sp.nov., isolated from tidal-flat sediment.</title>
        <authorList>
            <person name="Jayan J.N."/>
            <person name="Lee S.S."/>
        </authorList>
    </citation>
    <scope>NUCLEOTIDE SEQUENCE [LARGE SCALE GENOMIC DNA]</scope>
    <source>
        <strain evidence="2 3">MJW-29</strain>
    </source>
</reference>
<dbReference type="RefSeq" id="WP_367877060.1">
    <property type="nucleotide sequence ID" value="NZ_JBFNXX010000004.1"/>
</dbReference>
<keyword evidence="3" id="KW-1185">Reference proteome</keyword>
<proteinExistence type="predicted"/>
<comment type="caution">
    <text evidence="2">The sequence shown here is derived from an EMBL/GenBank/DDBJ whole genome shotgun (WGS) entry which is preliminary data.</text>
</comment>
<protein>
    <submittedName>
        <fullName evidence="2">Uncharacterized protein</fullName>
    </submittedName>
</protein>
<evidence type="ECO:0000313" key="2">
    <source>
        <dbReference type="EMBL" id="MEW9919356.1"/>
    </source>
</evidence>
<name>A0ABV3RK53_9RHOB</name>
<dbReference type="Proteomes" id="UP001556098">
    <property type="component" value="Unassembled WGS sequence"/>
</dbReference>
<accession>A0ABV3RK53</accession>
<gene>
    <name evidence="2" type="ORF">AB2B41_07060</name>
</gene>
<sequence>MSKWLALANVSGEKINSPPDNMTKPDKTPSIQPEGAFCQVLSNCQEEDVRKIVEPVADDMRHGFTVNGSPKTWTGKIMSLDDWRKLSDWQKHGPDGRMWCGACREWVSNCAHV</sequence>
<dbReference type="EMBL" id="JBFNXX010000004">
    <property type="protein sequence ID" value="MEW9919356.1"/>
    <property type="molecule type" value="Genomic_DNA"/>
</dbReference>
<evidence type="ECO:0000256" key="1">
    <source>
        <dbReference type="SAM" id="MobiDB-lite"/>
    </source>
</evidence>
<evidence type="ECO:0000313" key="3">
    <source>
        <dbReference type="Proteomes" id="UP001556098"/>
    </source>
</evidence>